<reference evidence="1 2" key="2">
    <citation type="journal article" date="2012" name="Stand. Genomic Sci.">
        <title>Complete genome sequence of the aquatic bacterium Runella slithyformis type strain (LSU 4(T)).</title>
        <authorList>
            <person name="Copeland A."/>
            <person name="Zhang X."/>
            <person name="Misra M."/>
            <person name="Lapidus A."/>
            <person name="Nolan M."/>
            <person name="Lucas S."/>
            <person name="Deshpande S."/>
            <person name="Cheng J.F."/>
            <person name="Tapia R."/>
            <person name="Goodwin L.A."/>
            <person name="Pitluck S."/>
            <person name="Liolios K."/>
            <person name="Pagani I."/>
            <person name="Ivanova N."/>
            <person name="Mikhailova N."/>
            <person name="Pati A."/>
            <person name="Chen A."/>
            <person name="Palaniappan K."/>
            <person name="Land M."/>
            <person name="Hauser L."/>
            <person name="Pan C."/>
            <person name="Jeffries C.D."/>
            <person name="Detter J.C."/>
            <person name="Brambilla E.M."/>
            <person name="Rohde M."/>
            <person name="Djao O.D."/>
            <person name="Goker M."/>
            <person name="Sikorski J."/>
            <person name="Tindall B.J."/>
            <person name="Woyke T."/>
            <person name="Bristow J."/>
            <person name="Eisen J.A."/>
            <person name="Markowitz V."/>
            <person name="Hugenholtz P."/>
            <person name="Kyrpides N.C."/>
            <person name="Klenk H.P."/>
            <person name="Mavromatis K."/>
        </authorList>
    </citation>
    <scope>NUCLEOTIDE SEQUENCE [LARGE SCALE GENOMIC DNA]</scope>
    <source>
        <strain evidence="2">ATCC 29530 / DSM 19594 / LMG 11500 / NCIMB 11436 / LSU 4</strain>
    </source>
</reference>
<dbReference type="EMBL" id="CP002859">
    <property type="protein sequence ID" value="AEI49301.1"/>
    <property type="molecule type" value="Genomic_DNA"/>
</dbReference>
<dbReference type="KEGG" id="rsi:Runsl_2913"/>
<gene>
    <name evidence="1" type="ordered locus">Runsl_2913</name>
</gene>
<dbReference type="Proteomes" id="UP000000493">
    <property type="component" value="Chromosome"/>
</dbReference>
<accession>A0A7U4E671</accession>
<sequence>MLQAFTGVLENGQITWEDANQLPKHAKVVVTVLEEITPPKTKRTLGDFAGIWANISKQEKQSLETHIHTIRNEWDRTDI</sequence>
<keyword evidence="2" id="KW-1185">Reference proteome</keyword>
<evidence type="ECO:0000313" key="1">
    <source>
        <dbReference type="EMBL" id="AEI49301.1"/>
    </source>
</evidence>
<protein>
    <submittedName>
        <fullName evidence="1">Uncharacterized protein</fullName>
    </submittedName>
</protein>
<dbReference type="RefSeq" id="WP_013928610.1">
    <property type="nucleotide sequence ID" value="NC_015703.1"/>
</dbReference>
<organism evidence="1 2">
    <name type="scientific">Runella slithyformis (strain ATCC 29530 / DSM 19594 / LMG 11500 / NCIMB 11436 / LSU 4)</name>
    <dbReference type="NCBI Taxonomy" id="761193"/>
    <lineage>
        <taxon>Bacteria</taxon>
        <taxon>Pseudomonadati</taxon>
        <taxon>Bacteroidota</taxon>
        <taxon>Cytophagia</taxon>
        <taxon>Cytophagales</taxon>
        <taxon>Spirosomataceae</taxon>
        <taxon>Runella</taxon>
    </lineage>
</organism>
<name>A0A7U4E671_RUNSL</name>
<proteinExistence type="predicted"/>
<reference evidence="2" key="1">
    <citation type="submission" date="2011-06" db="EMBL/GenBank/DDBJ databases">
        <title>The complete genome of chromosome of Runella slithyformis DSM 19594.</title>
        <authorList>
            <consortium name="US DOE Joint Genome Institute (JGI-PGF)"/>
            <person name="Lucas S."/>
            <person name="Han J."/>
            <person name="Lapidus A."/>
            <person name="Bruce D."/>
            <person name="Goodwin L."/>
            <person name="Pitluck S."/>
            <person name="Peters L."/>
            <person name="Kyrpides N."/>
            <person name="Mavromatis K."/>
            <person name="Ivanova N."/>
            <person name="Ovchinnikova G."/>
            <person name="Zhang X."/>
            <person name="Misra M."/>
            <person name="Detter J.C."/>
            <person name="Tapia R."/>
            <person name="Han C."/>
            <person name="Land M."/>
            <person name="Hauser L."/>
            <person name="Markowitz V."/>
            <person name="Cheng J.-F."/>
            <person name="Hugenholtz P."/>
            <person name="Woyke T."/>
            <person name="Wu D."/>
            <person name="Tindall B."/>
            <person name="Faehrich R."/>
            <person name="Brambilla E."/>
            <person name="Klenk H.-P."/>
            <person name="Eisen J.A."/>
        </authorList>
    </citation>
    <scope>NUCLEOTIDE SEQUENCE [LARGE SCALE GENOMIC DNA]</scope>
    <source>
        <strain evidence="2">ATCC 29530 / DSM 19594 / LMG 11500 / NCIMB 11436 / LSU 4</strain>
    </source>
</reference>
<evidence type="ECO:0000313" key="2">
    <source>
        <dbReference type="Proteomes" id="UP000000493"/>
    </source>
</evidence>
<dbReference type="AlphaFoldDB" id="A0A7U4E671"/>